<keyword evidence="5 11" id="KW-0863">Zinc-finger</keyword>
<reference evidence="16" key="1">
    <citation type="submission" date="2007-04" db="EMBL/GenBank/DDBJ databases">
        <title>Annotation of Pediculus humanus corporis strain USDA.</title>
        <authorList>
            <person name="Kirkness E."/>
            <person name="Hannick L."/>
            <person name="Hass B."/>
            <person name="Bruggner R."/>
            <person name="Lawson D."/>
            <person name="Bidwell S."/>
            <person name="Joardar V."/>
            <person name="Caler E."/>
            <person name="Walenz B."/>
            <person name="Inman J."/>
            <person name="Schobel S."/>
            <person name="Galinsky K."/>
            <person name="Amedeo P."/>
            <person name="Strausberg R."/>
        </authorList>
    </citation>
    <scope>NUCLEOTIDE SEQUENCE</scope>
    <source>
        <strain evidence="16">USDA</strain>
    </source>
</reference>
<evidence type="ECO:0000256" key="3">
    <source>
        <dbReference type="ARBA" id="ARBA00022723"/>
    </source>
</evidence>
<dbReference type="GO" id="GO:0008270">
    <property type="term" value="F:zinc ion binding"/>
    <property type="evidence" value="ECO:0007669"/>
    <property type="project" value="UniProtKB-UniRule"/>
</dbReference>
<evidence type="ECO:0000256" key="11">
    <source>
        <dbReference type="PROSITE-ProRule" id="PRU00042"/>
    </source>
</evidence>
<dbReference type="CTD" id="8235741"/>
<proteinExistence type="inferred from homology"/>
<dbReference type="Gene3D" id="3.40.1800.20">
    <property type="match status" value="1"/>
</dbReference>
<keyword evidence="18" id="KW-1185">Reference proteome</keyword>
<dbReference type="GO" id="GO:0000978">
    <property type="term" value="F:RNA polymerase II cis-regulatory region sequence-specific DNA binding"/>
    <property type="evidence" value="ECO:0007669"/>
    <property type="project" value="TreeGrafter"/>
</dbReference>
<feature type="binding site" evidence="12">
    <location>
        <position position="21"/>
    </location>
    <ligand>
        <name>Zn(2+)</name>
        <dbReference type="ChEBI" id="CHEBI:29105"/>
    </ligand>
</feature>
<dbReference type="Pfam" id="PF00096">
    <property type="entry name" value="zf-C2H2"/>
    <property type="match status" value="2"/>
</dbReference>
<dbReference type="PROSITE" id="PS51915">
    <property type="entry name" value="ZAD"/>
    <property type="match status" value="1"/>
</dbReference>
<keyword evidence="6 12" id="KW-0862">Zinc</keyword>
<feature type="domain" description="C2H2-type" evidence="14">
    <location>
        <begin position="277"/>
        <end position="304"/>
    </location>
</feature>
<dbReference type="OrthoDB" id="6077919at2759"/>
<dbReference type="AlphaFoldDB" id="E0VWR5"/>
<accession>E0VWR5</accession>
<feature type="region of interest" description="Disordered" evidence="13">
    <location>
        <begin position="501"/>
        <end position="520"/>
    </location>
</feature>
<keyword evidence="8" id="KW-0238">DNA-binding</keyword>
<feature type="domain" description="C2H2-type" evidence="14">
    <location>
        <begin position="332"/>
        <end position="360"/>
    </location>
</feature>
<feature type="region of interest" description="Disordered" evidence="13">
    <location>
        <begin position="167"/>
        <end position="189"/>
    </location>
</feature>
<keyword evidence="4" id="KW-0677">Repeat</keyword>
<evidence type="ECO:0000313" key="18">
    <source>
        <dbReference type="Proteomes" id="UP000009046"/>
    </source>
</evidence>
<dbReference type="InParanoid" id="E0VWR5"/>
<dbReference type="EMBL" id="DS235824">
    <property type="protein sequence ID" value="EEB17821.1"/>
    <property type="molecule type" value="Genomic_DNA"/>
</dbReference>
<evidence type="ECO:0000259" key="14">
    <source>
        <dbReference type="PROSITE" id="PS50157"/>
    </source>
</evidence>
<dbReference type="Proteomes" id="UP000009046">
    <property type="component" value="Unassembled WGS sequence"/>
</dbReference>
<feature type="domain" description="C2H2-type" evidence="14">
    <location>
        <begin position="476"/>
        <end position="503"/>
    </location>
</feature>
<dbReference type="GeneID" id="8235741"/>
<feature type="binding site" evidence="12">
    <location>
        <position position="18"/>
    </location>
    <ligand>
        <name>Zn(2+)</name>
        <dbReference type="ChEBI" id="CHEBI:29105"/>
    </ligand>
</feature>
<dbReference type="HOGENOM" id="CLU_002678_60_0_1"/>
<keyword evidence="9" id="KW-0804">Transcription</keyword>
<protein>
    <submittedName>
        <fullName evidence="16">Krueppel c2h2-type zinc finger protein, putative</fullName>
    </submittedName>
</protein>
<dbReference type="PROSITE" id="PS50157">
    <property type="entry name" value="ZINC_FINGER_C2H2_2"/>
    <property type="match status" value="7"/>
</dbReference>
<feature type="domain" description="C2H2-type" evidence="14">
    <location>
        <begin position="361"/>
        <end position="388"/>
    </location>
</feature>
<feature type="binding site" evidence="12">
    <location>
        <position position="68"/>
    </location>
    <ligand>
        <name>Zn(2+)</name>
        <dbReference type="ChEBI" id="CHEBI:29105"/>
    </ligand>
</feature>
<evidence type="ECO:0000256" key="4">
    <source>
        <dbReference type="ARBA" id="ARBA00022737"/>
    </source>
</evidence>
<feature type="domain" description="C2H2-type" evidence="14">
    <location>
        <begin position="246"/>
        <end position="274"/>
    </location>
</feature>
<feature type="domain" description="ZAD" evidence="15">
    <location>
        <begin position="16"/>
        <end position="92"/>
    </location>
</feature>
<dbReference type="Pfam" id="PF13912">
    <property type="entry name" value="zf-C2H2_6"/>
    <property type="match status" value="1"/>
</dbReference>
<dbReference type="FunFam" id="3.30.160.60:FF:000446">
    <property type="entry name" value="Zinc finger protein"/>
    <property type="match status" value="2"/>
</dbReference>
<gene>
    <name evidence="17" type="primary">8235741</name>
    <name evidence="16" type="ORF">Phum_PHUM490390</name>
</gene>
<reference evidence="17" key="3">
    <citation type="submission" date="2020-05" db="UniProtKB">
        <authorList>
            <consortium name="EnsemblMetazoa"/>
        </authorList>
    </citation>
    <scope>IDENTIFICATION</scope>
    <source>
        <strain evidence="17">USDA</strain>
    </source>
</reference>
<evidence type="ECO:0000313" key="16">
    <source>
        <dbReference type="EMBL" id="EEB17821.1"/>
    </source>
</evidence>
<dbReference type="InterPro" id="IPR036236">
    <property type="entry name" value="Znf_C2H2_sf"/>
</dbReference>
<evidence type="ECO:0000313" key="17">
    <source>
        <dbReference type="EnsemblMetazoa" id="PHUM490390-PA"/>
    </source>
</evidence>
<dbReference type="VEuPathDB" id="VectorBase:PHUM490390"/>
<dbReference type="PANTHER" id="PTHR24393:SF15">
    <property type="entry name" value="IP01243P-RELATED"/>
    <property type="match status" value="1"/>
</dbReference>
<feature type="domain" description="C2H2-type" evidence="14">
    <location>
        <begin position="419"/>
        <end position="446"/>
    </location>
</feature>
<evidence type="ECO:0000256" key="1">
    <source>
        <dbReference type="ARBA" id="ARBA00004123"/>
    </source>
</evidence>
<dbReference type="KEGG" id="phu:Phum_PHUM490390"/>
<dbReference type="OMA" id="LTHEGEM"/>
<dbReference type="PROSITE" id="PS00028">
    <property type="entry name" value="ZINC_FINGER_C2H2_1"/>
    <property type="match status" value="8"/>
</dbReference>
<dbReference type="FunFam" id="3.30.160.60:FF:001289">
    <property type="entry name" value="Zinc finger protein 574"/>
    <property type="match status" value="1"/>
</dbReference>
<evidence type="ECO:0000256" key="2">
    <source>
        <dbReference type="ARBA" id="ARBA00006991"/>
    </source>
</evidence>
<organism>
    <name type="scientific">Pediculus humanus subsp. corporis</name>
    <name type="common">Body louse</name>
    <dbReference type="NCBI Taxonomy" id="121224"/>
    <lineage>
        <taxon>Eukaryota</taxon>
        <taxon>Metazoa</taxon>
        <taxon>Ecdysozoa</taxon>
        <taxon>Arthropoda</taxon>
        <taxon>Hexapoda</taxon>
        <taxon>Insecta</taxon>
        <taxon>Pterygota</taxon>
        <taxon>Neoptera</taxon>
        <taxon>Paraneoptera</taxon>
        <taxon>Psocodea</taxon>
        <taxon>Troctomorpha</taxon>
        <taxon>Phthiraptera</taxon>
        <taxon>Anoplura</taxon>
        <taxon>Pediculidae</taxon>
        <taxon>Pediculus</taxon>
    </lineage>
</organism>
<dbReference type="FunCoup" id="E0VWR5">
    <property type="interactions" value="748"/>
</dbReference>
<dbReference type="SUPFAM" id="SSF57716">
    <property type="entry name" value="Glucocorticoid receptor-like (DNA-binding domain)"/>
    <property type="match status" value="1"/>
</dbReference>
<dbReference type="PANTHER" id="PTHR24393">
    <property type="entry name" value="ZINC FINGER PROTEIN"/>
    <property type="match status" value="1"/>
</dbReference>
<dbReference type="EMBL" id="AAZO01005934">
    <property type="status" value="NOT_ANNOTATED_CDS"/>
    <property type="molecule type" value="Genomic_DNA"/>
</dbReference>
<dbReference type="GO" id="GO:0005634">
    <property type="term" value="C:nucleus"/>
    <property type="evidence" value="ECO:0007669"/>
    <property type="project" value="UniProtKB-SubCell"/>
</dbReference>
<dbReference type="Gene3D" id="3.30.160.60">
    <property type="entry name" value="Classic Zinc Finger"/>
    <property type="match status" value="9"/>
</dbReference>
<keyword evidence="7" id="KW-0805">Transcription regulation</keyword>
<evidence type="ECO:0000256" key="12">
    <source>
        <dbReference type="PROSITE-ProRule" id="PRU01263"/>
    </source>
</evidence>
<dbReference type="InterPro" id="IPR012934">
    <property type="entry name" value="Znf_AD"/>
</dbReference>
<comment type="similarity">
    <text evidence="2">Belongs to the krueppel C2H2-type zinc-finger protein family.</text>
</comment>
<keyword evidence="10" id="KW-0539">Nucleus</keyword>
<feature type="binding site" evidence="12">
    <location>
        <position position="65"/>
    </location>
    <ligand>
        <name>Zn(2+)</name>
        <dbReference type="ChEBI" id="CHEBI:29105"/>
    </ligand>
</feature>
<keyword evidence="3 12" id="KW-0479">Metal-binding</keyword>
<dbReference type="RefSeq" id="XP_002430559.1">
    <property type="nucleotide sequence ID" value="XM_002430514.1"/>
</dbReference>
<evidence type="ECO:0000256" key="9">
    <source>
        <dbReference type="ARBA" id="ARBA00023163"/>
    </source>
</evidence>
<evidence type="ECO:0000256" key="10">
    <source>
        <dbReference type="ARBA" id="ARBA00023242"/>
    </source>
</evidence>
<dbReference type="eggNOG" id="KOG1721">
    <property type="taxonomic scope" value="Eukaryota"/>
</dbReference>
<evidence type="ECO:0000256" key="6">
    <source>
        <dbReference type="ARBA" id="ARBA00022833"/>
    </source>
</evidence>
<name>E0VWR5_PEDHC</name>
<reference evidence="16" key="2">
    <citation type="submission" date="2007-04" db="EMBL/GenBank/DDBJ databases">
        <title>The genome of the human body louse.</title>
        <authorList>
            <consortium name="The Human Body Louse Genome Consortium"/>
            <person name="Kirkness E."/>
            <person name="Walenz B."/>
            <person name="Hass B."/>
            <person name="Bruggner R."/>
            <person name="Strausberg R."/>
        </authorList>
    </citation>
    <scope>NUCLEOTIDE SEQUENCE</scope>
    <source>
        <strain evidence="16">USDA</strain>
    </source>
</reference>
<dbReference type="SMART" id="SM00355">
    <property type="entry name" value="ZnF_C2H2"/>
    <property type="match status" value="10"/>
</dbReference>
<dbReference type="EnsemblMetazoa" id="PHUM490390-RA">
    <property type="protein sequence ID" value="PHUM490390-PA"/>
    <property type="gene ID" value="PHUM490390"/>
</dbReference>
<evidence type="ECO:0000256" key="7">
    <source>
        <dbReference type="ARBA" id="ARBA00023015"/>
    </source>
</evidence>
<dbReference type="SMART" id="SM00868">
    <property type="entry name" value="zf-AD"/>
    <property type="match status" value="1"/>
</dbReference>
<evidence type="ECO:0000256" key="13">
    <source>
        <dbReference type="SAM" id="MobiDB-lite"/>
    </source>
</evidence>
<evidence type="ECO:0000259" key="15">
    <source>
        <dbReference type="PROSITE" id="PS51915"/>
    </source>
</evidence>
<dbReference type="Pfam" id="PF07776">
    <property type="entry name" value="zf-AD"/>
    <property type="match status" value="1"/>
</dbReference>
<dbReference type="InterPro" id="IPR013087">
    <property type="entry name" value="Znf_C2H2_type"/>
</dbReference>
<sequence>MGESNERRLLLFHFDKICRFCLCQNVDIVHIFENNVDDDSLIISKIKECITLEVSQNDGLPQNVCNECFKKINDYYEFKNTCKESDVILRQQLSHNSQLQISKNDKISNYKTDDENNSTVTYVENVKSENENSAALCKLDSSSDEIFSESDDKPLIEITLKLKKKKERKNSNSRFKKDVLSKPNARGRAPKAKPLCLVCHQKFSRFVELIEHQTKMHNLNDVNLKSDNDKDGMEELKGNIDAFAVFKCHLCKEEYSNREELRNHCKMVHNTKVIQPYPCSHCDRQFPAWGLLVVHERKHTGERPYSCDVCGKENFISQTSLRRHKLMHLKVYNCKECGRDFNCDSALKAHIRCKHTDEKPYLCNVCGRSFSLSAILMAHMTSHSSERKYVCNVCGFASKTSGNHYRHKNIHKTGGVKCFHCETCGKSFDSKLKLSSHQIIHRPVRPHVCKVCNKGFLYKNKLERHVLSVHARERRFPCDFCGRKLASKFGLGIHLKTHEKNHLKTEIKEEEKEGEKGDGS</sequence>
<evidence type="ECO:0000256" key="8">
    <source>
        <dbReference type="ARBA" id="ARBA00023125"/>
    </source>
</evidence>
<dbReference type="GO" id="GO:0001228">
    <property type="term" value="F:DNA-binding transcription activator activity, RNA polymerase II-specific"/>
    <property type="evidence" value="ECO:0007669"/>
    <property type="project" value="TreeGrafter"/>
</dbReference>
<feature type="domain" description="C2H2-type" evidence="14">
    <location>
        <begin position="447"/>
        <end position="475"/>
    </location>
</feature>
<comment type="subcellular location">
    <subcellularLocation>
        <location evidence="1">Nucleus</location>
    </subcellularLocation>
</comment>
<dbReference type="SUPFAM" id="SSF57667">
    <property type="entry name" value="beta-beta-alpha zinc fingers"/>
    <property type="match status" value="4"/>
</dbReference>
<evidence type="ECO:0000256" key="5">
    <source>
        <dbReference type="ARBA" id="ARBA00022771"/>
    </source>
</evidence>